<dbReference type="GO" id="GO:0006564">
    <property type="term" value="P:L-serine biosynthetic process"/>
    <property type="evidence" value="ECO:0007669"/>
    <property type="project" value="UniProtKB-UniRule"/>
</dbReference>
<dbReference type="Gene3D" id="3.40.640.10">
    <property type="entry name" value="Type I PLP-dependent aspartate aminotransferase-like (Major domain)"/>
    <property type="match status" value="1"/>
</dbReference>
<dbReference type="OrthoDB" id="9809412at2"/>
<keyword evidence="4 12" id="KW-0032">Aminotransferase</keyword>
<dbReference type="PANTHER" id="PTHR43247">
    <property type="entry name" value="PHOSPHOSERINE AMINOTRANSFERASE"/>
    <property type="match status" value="1"/>
</dbReference>
<evidence type="ECO:0000259" key="14">
    <source>
        <dbReference type="Pfam" id="PF00266"/>
    </source>
</evidence>
<organism evidence="15 16">
    <name type="scientific">Wigglesworthia glossinidia endosymbiont of Glossina morsitans morsitans</name>
    <name type="common">Yale colony</name>
    <dbReference type="NCBI Taxonomy" id="1142511"/>
    <lineage>
        <taxon>Bacteria</taxon>
        <taxon>Pseudomonadati</taxon>
        <taxon>Pseudomonadota</taxon>
        <taxon>Gammaproteobacteria</taxon>
        <taxon>Enterobacterales</taxon>
        <taxon>Erwiniaceae</taxon>
        <taxon>Wigglesworthia</taxon>
    </lineage>
</organism>
<evidence type="ECO:0000256" key="10">
    <source>
        <dbReference type="ARBA" id="ARBA00047630"/>
    </source>
</evidence>
<proteinExistence type="inferred from homology"/>
<dbReference type="Proteomes" id="UP000009061">
    <property type="component" value="Chromosome"/>
</dbReference>
<feature type="modified residue" description="N6-(pyridoxal phosphate)lysine" evidence="12">
    <location>
        <position position="198"/>
    </location>
</feature>
<comment type="catalytic activity">
    <reaction evidence="10 12">
        <text>4-(phosphooxy)-L-threonine + 2-oxoglutarate = (R)-3-hydroxy-2-oxo-4-phosphooxybutanoate + L-glutamate</text>
        <dbReference type="Rhea" id="RHEA:16573"/>
        <dbReference type="ChEBI" id="CHEBI:16810"/>
        <dbReference type="ChEBI" id="CHEBI:29985"/>
        <dbReference type="ChEBI" id="CHEBI:58452"/>
        <dbReference type="ChEBI" id="CHEBI:58538"/>
        <dbReference type="EC" id="2.6.1.52"/>
    </reaction>
</comment>
<evidence type="ECO:0000256" key="11">
    <source>
        <dbReference type="ARBA" id="ARBA00049007"/>
    </source>
</evidence>
<dbReference type="InterPro" id="IPR022278">
    <property type="entry name" value="Pser_aminoTfrase"/>
</dbReference>
<feature type="binding site" evidence="12">
    <location>
        <position position="42"/>
    </location>
    <ligand>
        <name>L-glutamate</name>
        <dbReference type="ChEBI" id="CHEBI:29985"/>
    </ligand>
</feature>
<dbReference type="EMBL" id="CP003315">
    <property type="protein sequence ID" value="AFA41111.1"/>
    <property type="molecule type" value="Genomic_DNA"/>
</dbReference>
<dbReference type="InterPro" id="IPR015421">
    <property type="entry name" value="PyrdxlP-dep_Trfase_major"/>
</dbReference>
<evidence type="ECO:0000256" key="8">
    <source>
        <dbReference type="ARBA" id="ARBA00023096"/>
    </source>
</evidence>
<gene>
    <name evidence="12 15" type="primary">serC</name>
    <name evidence="15" type="synonym">pdxC</name>
    <name evidence="15" type="synonym">pdxF</name>
    <name evidence="15" type="ORF">WIGMOR_0271</name>
</gene>
<comment type="catalytic activity">
    <reaction evidence="11 12 13">
        <text>O-phospho-L-serine + 2-oxoglutarate = 3-phosphooxypyruvate + L-glutamate</text>
        <dbReference type="Rhea" id="RHEA:14329"/>
        <dbReference type="ChEBI" id="CHEBI:16810"/>
        <dbReference type="ChEBI" id="CHEBI:18110"/>
        <dbReference type="ChEBI" id="CHEBI:29985"/>
        <dbReference type="ChEBI" id="CHEBI:57524"/>
        <dbReference type="EC" id="2.6.1.52"/>
    </reaction>
</comment>
<evidence type="ECO:0000256" key="4">
    <source>
        <dbReference type="ARBA" id="ARBA00022576"/>
    </source>
</evidence>
<dbReference type="PANTHER" id="PTHR43247:SF1">
    <property type="entry name" value="PHOSPHOSERINE AMINOTRANSFERASE"/>
    <property type="match status" value="1"/>
</dbReference>
<dbReference type="PROSITE" id="PS00595">
    <property type="entry name" value="AA_TRANSFER_CLASS_5"/>
    <property type="match status" value="1"/>
</dbReference>
<evidence type="ECO:0000256" key="9">
    <source>
        <dbReference type="ARBA" id="ARBA00023299"/>
    </source>
</evidence>
<dbReference type="InterPro" id="IPR015422">
    <property type="entry name" value="PyrdxlP-dep_Trfase_small"/>
</dbReference>
<keyword evidence="16" id="KW-1185">Reference proteome</keyword>
<dbReference type="NCBIfam" id="NF003764">
    <property type="entry name" value="PRK05355.1"/>
    <property type="match status" value="1"/>
</dbReference>
<reference evidence="15 16" key="1">
    <citation type="journal article" date="2012" name="MBio">
        <title>Insight into the transmission biology and species-specific functional capabilities of tsetse (Diptera: glossinidae) obligate symbiont wigglesworthia.</title>
        <authorList>
            <person name="Rio R.V."/>
            <person name="Symula R.E."/>
            <person name="Wang J."/>
            <person name="Lohs C."/>
            <person name="Wu Y.N."/>
            <person name="Snyder A.K."/>
            <person name="Bjornson R.D."/>
            <person name="Oshima K."/>
            <person name="Biehl B.S."/>
            <person name="Perna N.T."/>
            <person name="Hattori M."/>
            <person name="Aksoy S."/>
        </authorList>
    </citation>
    <scope>NUCLEOTIDE SEQUENCE [LARGE SCALE GENOMIC DNA]</scope>
    <source>
        <strain evidence="15">WGM</strain>
    </source>
</reference>
<dbReference type="HOGENOM" id="CLU_034866_0_2_6"/>
<comment type="cofactor">
    <cofactor evidence="12">
        <name>pyridoxal 5'-phosphate</name>
        <dbReference type="ChEBI" id="CHEBI:597326"/>
    </cofactor>
    <text evidence="12">Binds 1 pyridoxal phosphate per subunit.</text>
</comment>
<evidence type="ECO:0000256" key="6">
    <source>
        <dbReference type="ARBA" id="ARBA00022679"/>
    </source>
</evidence>
<keyword evidence="9 12" id="KW-0718">Serine biosynthesis</keyword>
<dbReference type="STRING" id="1142511.WIGMOR_0271"/>
<name>H6Q4Q1_WIGGL</name>
<evidence type="ECO:0000313" key="16">
    <source>
        <dbReference type="Proteomes" id="UP000009061"/>
    </source>
</evidence>
<comment type="caution">
    <text evidence="12">Lacks conserved residue(s) required for the propagation of feature annotation.</text>
</comment>
<dbReference type="FunFam" id="3.90.1150.10:FF:000006">
    <property type="entry name" value="Phosphoserine aminotransferase"/>
    <property type="match status" value="1"/>
</dbReference>
<comment type="subunit">
    <text evidence="12">Homodimer.</text>
</comment>
<dbReference type="PIRSF" id="PIRSF000525">
    <property type="entry name" value="SerC"/>
    <property type="match status" value="1"/>
</dbReference>
<dbReference type="InterPro" id="IPR000192">
    <property type="entry name" value="Aminotrans_V_dom"/>
</dbReference>
<sequence>MKKIFNFNAGPSMLPKAVLVKIKNELFNWNNTKVSIMEISHRNQKFLDLIEIMKKDLKDLLNIPKNYNILFLQGGARTQFSSIPINLIKNASETADYINSGYWGEYAACEAKKYCIVNLIDVIYQKKSQKFILPMKLWKISKNSKYIHYCPNETIDGIAIHNTLNFKNKIIIGDFSSTFLSSPIDINKFGIIYASSQKNIGPSGMTVVIFRNDLVFSKNITIPSCLNYQLLYKHNSLFNTPPTFTWYASSLVLKWLKSQGGLLNMHKINQKKSKLLYNAIDKSNFYHNNIAHEYRSYMNVIFHLPNETLNNLFLKLSQNSGLLFLQGHRVAGGIRASLYNAMPISGVKKLIKFMKYFEKNYG</sequence>
<dbReference type="UniPathway" id="UPA00135">
    <property type="reaction ID" value="UER00197"/>
</dbReference>
<dbReference type="NCBIfam" id="TIGR01364">
    <property type="entry name" value="serC_1"/>
    <property type="match status" value="1"/>
</dbReference>
<feature type="binding site" evidence="12">
    <location>
        <begin position="76"/>
        <end position="77"/>
    </location>
    <ligand>
        <name>pyridoxal 5'-phosphate</name>
        <dbReference type="ChEBI" id="CHEBI:597326"/>
    </ligand>
</feature>
<dbReference type="GO" id="GO:0008615">
    <property type="term" value="P:pyridoxine biosynthetic process"/>
    <property type="evidence" value="ECO:0007669"/>
    <property type="project" value="UniProtKB-UniRule"/>
</dbReference>
<dbReference type="AlphaFoldDB" id="H6Q4Q1"/>
<keyword evidence="8 12" id="KW-0664">Pyridoxine biosynthesis</keyword>
<comment type="subcellular location">
    <subcellularLocation>
        <location evidence="12">Cytoplasm</location>
    </subcellularLocation>
</comment>
<evidence type="ECO:0000256" key="3">
    <source>
        <dbReference type="ARBA" id="ARBA00006904"/>
    </source>
</evidence>
<keyword evidence="7 12" id="KW-0663">Pyridoxal phosphate</keyword>
<comment type="pathway">
    <text evidence="2 12 13">Amino-acid biosynthesis; L-serine biosynthesis; L-serine from 3-phospho-D-glycerate: step 2/3.</text>
</comment>
<dbReference type="GO" id="GO:0004648">
    <property type="term" value="F:O-phospho-L-serine:2-oxoglutarate aminotransferase activity"/>
    <property type="evidence" value="ECO:0007669"/>
    <property type="project" value="UniProtKB-UniRule"/>
</dbReference>
<feature type="binding site" evidence="12">
    <location>
        <position position="154"/>
    </location>
    <ligand>
        <name>pyridoxal 5'-phosphate</name>
        <dbReference type="ChEBI" id="CHEBI:597326"/>
    </ligand>
</feature>
<feature type="binding site" evidence="12">
    <location>
        <begin position="239"/>
        <end position="240"/>
    </location>
    <ligand>
        <name>pyridoxal 5'-phosphate</name>
        <dbReference type="ChEBI" id="CHEBI:597326"/>
    </ligand>
</feature>
<evidence type="ECO:0000256" key="13">
    <source>
        <dbReference type="RuleBase" id="RU004505"/>
    </source>
</evidence>
<dbReference type="EC" id="2.6.1.52" evidence="12"/>
<evidence type="ECO:0000256" key="2">
    <source>
        <dbReference type="ARBA" id="ARBA00005099"/>
    </source>
</evidence>
<dbReference type="KEGG" id="wgl:WIGMOR_0271"/>
<comment type="pathway">
    <text evidence="1 12">Cofactor biosynthesis; pyridoxine 5'-phosphate biosynthesis; pyridoxine 5'-phosphate from D-erythrose 4-phosphate: step 3/5.</text>
</comment>
<evidence type="ECO:0000313" key="15">
    <source>
        <dbReference type="EMBL" id="AFA41111.1"/>
    </source>
</evidence>
<dbReference type="Pfam" id="PF00266">
    <property type="entry name" value="Aminotran_5"/>
    <property type="match status" value="1"/>
</dbReference>
<keyword evidence="5 12" id="KW-0028">Amino-acid biosynthesis</keyword>
<dbReference type="RefSeq" id="WP_014354050.1">
    <property type="nucleotide sequence ID" value="NC_016893.1"/>
</dbReference>
<feature type="binding site" evidence="12">
    <location>
        <position position="197"/>
    </location>
    <ligand>
        <name>pyridoxal 5'-phosphate</name>
        <dbReference type="ChEBI" id="CHEBI:597326"/>
    </ligand>
</feature>
<evidence type="ECO:0000256" key="5">
    <source>
        <dbReference type="ARBA" id="ARBA00022605"/>
    </source>
</evidence>
<dbReference type="InterPro" id="IPR015424">
    <property type="entry name" value="PyrdxlP-dep_Trfase"/>
</dbReference>
<keyword evidence="12" id="KW-0963">Cytoplasm</keyword>
<comment type="function">
    <text evidence="12">Catalyzes the reversible conversion of 3-phosphohydroxypyruvate to phosphoserine and of 3-hydroxy-2-oxo-4-phosphonooxybutanoate to phosphohydroxythreonine.</text>
</comment>
<comment type="similarity">
    <text evidence="3 12">Belongs to the class-V pyridoxal-phosphate-dependent aminotransferase family. SerC subfamily.</text>
</comment>
<dbReference type="Gene3D" id="3.90.1150.10">
    <property type="entry name" value="Aspartate Aminotransferase, domain 1"/>
    <property type="match status" value="1"/>
</dbReference>
<accession>H6Q4Q1</accession>
<dbReference type="InterPro" id="IPR020578">
    <property type="entry name" value="Aminotrans_V_PyrdxlP_BS"/>
</dbReference>
<dbReference type="SUPFAM" id="SSF53383">
    <property type="entry name" value="PLP-dependent transferases"/>
    <property type="match status" value="1"/>
</dbReference>
<dbReference type="FunFam" id="3.40.640.10:FF:000010">
    <property type="entry name" value="Phosphoserine aminotransferase"/>
    <property type="match status" value="1"/>
</dbReference>
<dbReference type="GO" id="GO:0005737">
    <property type="term" value="C:cytoplasm"/>
    <property type="evidence" value="ECO:0007669"/>
    <property type="project" value="UniProtKB-SubCell"/>
</dbReference>
<dbReference type="GO" id="GO:0030170">
    <property type="term" value="F:pyridoxal phosphate binding"/>
    <property type="evidence" value="ECO:0007669"/>
    <property type="project" value="UniProtKB-UniRule"/>
</dbReference>
<evidence type="ECO:0000256" key="1">
    <source>
        <dbReference type="ARBA" id="ARBA00004915"/>
    </source>
</evidence>
<keyword evidence="6 12" id="KW-0808">Transferase</keyword>
<dbReference type="UniPathway" id="UPA00244">
    <property type="reaction ID" value="UER00311"/>
</dbReference>
<dbReference type="HAMAP" id="MF_00160">
    <property type="entry name" value="SerC_aminotrans_5"/>
    <property type="match status" value="1"/>
</dbReference>
<feature type="binding site" evidence="12">
    <location>
        <position position="174"/>
    </location>
    <ligand>
        <name>pyridoxal 5'-phosphate</name>
        <dbReference type="ChEBI" id="CHEBI:597326"/>
    </ligand>
</feature>
<protein>
    <recommendedName>
        <fullName evidence="12">Phosphoserine aminotransferase</fullName>
        <ecNumber evidence="12">2.6.1.52</ecNumber>
    </recommendedName>
    <alternativeName>
        <fullName evidence="12">Phosphohydroxythreonine aminotransferase</fullName>
        <shortName evidence="12">PSAT</shortName>
    </alternativeName>
</protein>
<evidence type="ECO:0000256" key="12">
    <source>
        <dbReference type="HAMAP-Rule" id="MF_00160"/>
    </source>
</evidence>
<feature type="domain" description="Aminotransferase class V" evidence="14">
    <location>
        <begin position="4"/>
        <end position="350"/>
    </location>
</feature>
<dbReference type="eggNOG" id="COG1932">
    <property type="taxonomic scope" value="Bacteria"/>
</dbReference>
<feature type="binding site" evidence="12">
    <location>
        <position position="103"/>
    </location>
    <ligand>
        <name>pyridoxal 5'-phosphate</name>
        <dbReference type="ChEBI" id="CHEBI:597326"/>
    </ligand>
</feature>
<evidence type="ECO:0000256" key="7">
    <source>
        <dbReference type="ARBA" id="ARBA00022898"/>
    </source>
</evidence>